<sequence>SPSPAARSSMPTVPTCVPRTAMRRRTRRTLRAAPSRMSTVQPLPLRAQQVKLKRARSTSRAAISAALFTAVKLQTTVQREASRAAQSR</sequence>
<comment type="caution">
    <text evidence="1">The sequence shown here is derived from an EMBL/GenBank/DDBJ whole genome shotgun (WGS) entry which is preliminary data.</text>
</comment>
<dbReference type="AlphaFoldDB" id="F5RQU1"/>
<feature type="non-terminal residue" evidence="1">
    <location>
        <position position="1"/>
    </location>
</feature>
<evidence type="ECO:0000313" key="1">
    <source>
        <dbReference type="EMBL" id="EGK56650.1"/>
    </source>
</evidence>
<name>F5RQU1_9FIRM</name>
<reference evidence="1 2" key="1">
    <citation type="submission" date="2011-04" db="EMBL/GenBank/DDBJ databases">
        <authorList>
            <person name="Muzny D."/>
            <person name="Qin X."/>
            <person name="Deng J."/>
            <person name="Jiang H."/>
            <person name="Liu Y."/>
            <person name="Qu J."/>
            <person name="Song X.-Z."/>
            <person name="Zhang L."/>
            <person name="Thornton R."/>
            <person name="Coyle M."/>
            <person name="Francisco L."/>
            <person name="Jackson L."/>
            <person name="Javaid M."/>
            <person name="Korchina V."/>
            <person name="Kovar C."/>
            <person name="Mata R."/>
            <person name="Mathew T."/>
            <person name="Ngo R."/>
            <person name="Nguyen L."/>
            <person name="Nguyen N."/>
            <person name="Okwuonu G."/>
            <person name="Ongeri F."/>
            <person name="Pham C."/>
            <person name="Simmons D."/>
            <person name="Wilczek-Boney K."/>
            <person name="Hale W."/>
            <person name="Jakkamsetti A."/>
            <person name="Pham P."/>
            <person name="Ruth R."/>
            <person name="San Lucas F."/>
            <person name="Warren J."/>
            <person name="Zhang J."/>
            <person name="Zhao Z."/>
            <person name="Zhou C."/>
            <person name="Zhu D."/>
            <person name="Lee S."/>
            <person name="Bess C."/>
            <person name="Blankenburg K."/>
            <person name="Forbes L."/>
            <person name="Fu Q."/>
            <person name="Gubbala S."/>
            <person name="Hirani K."/>
            <person name="Jayaseelan J.C."/>
            <person name="Lara F."/>
            <person name="Munidasa M."/>
            <person name="Palculict T."/>
            <person name="Patil S."/>
            <person name="Pu L.-L."/>
            <person name="Saada N."/>
            <person name="Tang L."/>
            <person name="Weissenberger G."/>
            <person name="Zhu Y."/>
            <person name="Hemphill L."/>
            <person name="Shang Y."/>
            <person name="Youmans B."/>
            <person name="Ayvaz T."/>
            <person name="Ross M."/>
            <person name="Santibanez J."/>
            <person name="Aqrawi P."/>
            <person name="Gross S."/>
            <person name="Joshi V."/>
            <person name="Fowler G."/>
            <person name="Nazareth L."/>
            <person name="Reid J."/>
            <person name="Worley K."/>
            <person name="Petrosino J."/>
            <person name="Highlander S."/>
            <person name="Gibbs R."/>
        </authorList>
    </citation>
    <scope>NUCLEOTIDE SEQUENCE [LARGE SCALE GENOMIC DNA]</scope>
    <source>
        <strain evidence="1 2">DSM 2778</strain>
    </source>
</reference>
<dbReference type="Proteomes" id="UP000004067">
    <property type="component" value="Unassembled WGS sequence"/>
</dbReference>
<organism evidence="1 2">
    <name type="scientific">Centipeda periodontii DSM 2778</name>
    <dbReference type="NCBI Taxonomy" id="888060"/>
    <lineage>
        <taxon>Bacteria</taxon>
        <taxon>Bacillati</taxon>
        <taxon>Bacillota</taxon>
        <taxon>Negativicutes</taxon>
        <taxon>Selenomonadales</taxon>
        <taxon>Selenomonadaceae</taxon>
        <taxon>Centipeda</taxon>
    </lineage>
</organism>
<accession>F5RQU1</accession>
<dbReference type="EMBL" id="AFHQ01000064">
    <property type="protein sequence ID" value="EGK56650.1"/>
    <property type="molecule type" value="Genomic_DNA"/>
</dbReference>
<gene>
    <name evidence="1" type="ORF">HMPREF9081_2628</name>
</gene>
<protein>
    <submittedName>
        <fullName evidence="1">Uncharacterized protein</fullName>
    </submittedName>
</protein>
<keyword evidence="2" id="KW-1185">Reference proteome</keyword>
<evidence type="ECO:0000313" key="2">
    <source>
        <dbReference type="Proteomes" id="UP000004067"/>
    </source>
</evidence>
<dbReference type="HOGENOM" id="CLU_2474032_0_0_9"/>
<proteinExistence type="predicted"/>